<dbReference type="Pfam" id="PF13624">
    <property type="entry name" value="SurA_N_3"/>
    <property type="match status" value="1"/>
</dbReference>
<comment type="subcellular location">
    <subcellularLocation>
        <location evidence="1">Cell membrane</location>
    </subcellularLocation>
</comment>
<dbReference type="InterPro" id="IPR027304">
    <property type="entry name" value="Trigger_fact/SurA_dom_sf"/>
</dbReference>
<evidence type="ECO:0000256" key="5">
    <source>
        <dbReference type="SAM" id="Phobius"/>
    </source>
</evidence>
<gene>
    <name evidence="6" type="primary">ppiD</name>
    <name evidence="6" type="ORF">BWX89_00747</name>
</gene>
<evidence type="ECO:0000256" key="4">
    <source>
        <dbReference type="ARBA" id="ARBA00023186"/>
    </source>
</evidence>
<evidence type="ECO:0000256" key="1">
    <source>
        <dbReference type="ARBA" id="ARBA00004236"/>
    </source>
</evidence>
<dbReference type="EMBL" id="MWDQ01000059">
    <property type="protein sequence ID" value="OQB73885.1"/>
    <property type="molecule type" value="Genomic_DNA"/>
</dbReference>
<evidence type="ECO:0000256" key="3">
    <source>
        <dbReference type="ARBA" id="ARBA00023136"/>
    </source>
</evidence>
<dbReference type="PANTHER" id="PTHR47529:SF1">
    <property type="entry name" value="PERIPLASMIC CHAPERONE PPID"/>
    <property type="match status" value="1"/>
</dbReference>
<evidence type="ECO:0000256" key="2">
    <source>
        <dbReference type="ARBA" id="ARBA00022475"/>
    </source>
</evidence>
<name>A0A1V6CAF6_UNCT6</name>
<proteinExistence type="predicted"/>
<keyword evidence="5" id="KW-0812">Transmembrane</keyword>
<keyword evidence="4" id="KW-0143">Chaperone</keyword>
<dbReference type="Gene3D" id="1.10.4030.10">
    <property type="entry name" value="Porin chaperone SurA, peptide-binding domain"/>
    <property type="match status" value="1"/>
</dbReference>
<feature type="transmembrane region" description="Helical" evidence="5">
    <location>
        <begin position="12"/>
        <end position="32"/>
    </location>
</feature>
<keyword evidence="2" id="KW-1003">Cell membrane</keyword>
<reference evidence="6" key="1">
    <citation type="submission" date="2017-02" db="EMBL/GenBank/DDBJ databases">
        <title>Delving into the versatile metabolic prowess of the omnipresent phylum Bacteroidetes.</title>
        <authorList>
            <person name="Nobu M.K."/>
            <person name="Mei R."/>
            <person name="Narihiro T."/>
            <person name="Kuroda K."/>
            <person name="Liu W.-T."/>
        </authorList>
    </citation>
    <scope>NUCLEOTIDE SEQUENCE</scope>
    <source>
        <strain evidence="6">ADurb.Bin131</strain>
    </source>
</reference>
<dbReference type="GO" id="GO:0005886">
    <property type="term" value="C:plasma membrane"/>
    <property type="evidence" value="ECO:0007669"/>
    <property type="project" value="UniProtKB-SubCell"/>
</dbReference>
<evidence type="ECO:0000313" key="6">
    <source>
        <dbReference type="EMBL" id="OQB73885.1"/>
    </source>
</evidence>
<dbReference type="Proteomes" id="UP000485562">
    <property type="component" value="Unassembled WGS sequence"/>
</dbReference>
<accession>A0A1V6CAF6</accession>
<protein>
    <submittedName>
        <fullName evidence="6">Peptidyl-prolyl cis-trans isomerase D</fullName>
        <ecNumber evidence="6">5.2.1.8</ecNumber>
    </submittedName>
</protein>
<organism evidence="6">
    <name type="scientific">candidate division TA06 bacterium ADurb.Bin131</name>
    <dbReference type="NCBI Taxonomy" id="1852827"/>
    <lineage>
        <taxon>Bacteria</taxon>
        <taxon>Bacteria division TA06</taxon>
    </lineage>
</organism>
<keyword evidence="6" id="KW-0413">Isomerase</keyword>
<dbReference type="SUPFAM" id="SSF109998">
    <property type="entry name" value="Triger factor/SurA peptide-binding domain-like"/>
    <property type="match status" value="1"/>
</dbReference>
<keyword evidence="5" id="KW-1133">Transmembrane helix</keyword>
<dbReference type="GO" id="GO:0003755">
    <property type="term" value="F:peptidyl-prolyl cis-trans isomerase activity"/>
    <property type="evidence" value="ECO:0007669"/>
    <property type="project" value="UniProtKB-EC"/>
</dbReference>
<dbReference type="InterPro" id="IPR052029">
    <property type="entry name" value="PpiD_chaperone"/>
</dbReference>
<dbReference type="AlphaFoldDB" id="A0A1V6CAF6"/>
<dbReference type="PANTHER" id="PTHR47529">
    <property type="entry name" value="PEPTIDYL-PROLYL CIS-TRANS ISOMERASE D"/>
    <property type="match status" value="1"/>
</dbReference>
<comment type="caution">
    <text evidence="6">The sequence shown here is derived from an EMBL/GenBank/DDBJ whole genome shotgun (WGS) entry which is preliminary data.</text>
</comment>
<sequence length="235" mass="28080">MLSRWFRKKRNFKIIMIVTAIFVIPGFIIWGISISGEDKKYLAAKVNKQSIYLNEFYKVLDETKQQYRDILKENYSKLINETELEKMVLSRMIQEKLLEQLYKKHHIKVSSSEIMEVIKSEPSFKNEKGQFDESKFKAYFSRISPEKTKEIEDEIRNSIKYQKLKQEVLAETTIVVDDAEVKAAMGDKIEQSKFEDVKRYLQAQKEDQYFQNWLEKQREKAKIEVYLNFNQKVNS</sequence>
<dbReference type="EC" id="5.2.1.8" evidence="6"/>
<keyword evidence="3 5" id="KW-0472">Membrane</keyword>